<evidence type="ECO:0000313" key="7">
    <source>
        <dbReference type="Proteomes" id="UP001498398"/>
    </source>
</evidence>
<dbReference type="SMART" id="SM00827">
    <property type="entry name" value="PKS_AT"/>
    <property type="match status" value="1"/>
</dbReference>
<dbReference type="InterPro" id="IPR036736">
    <property type="entry name" value="ACP-like_sf"/>
</dbReference>
<dbReference type="InterPro" id="IPR014031">
    <property type="entry name" value="Ketoacyl_synth_C"/>
</dbReference>
<evidence type="ECO:0000256" key="3">
    <source>
        <dbReference type="ARBA" id="ARBA00022553"/>
    </source>
</evidence>
<dbReference type="SMART" id="SM00825">
    <property type="entry name" value="PKS_KS"/>
    <property type="match status" value="1"/>
</dbReference>
<dbReference type="InterPro" id="IPR000873">
    <property type="entry name" value="AMP-dep_synth/lig_dom"/>
</dbReference>
<dbReference type="InterPro" id="IPR050091">
    <property type="entry name" value="PKS_NRPS_Biosynth_Enz"/>
</dbReference>
<dbReference type="InterPro" id="IPR014030">
    <property type="entry name" value="Ketoacyl_synth_N"/>
</dbReference>
<accession>A0ABR1ILV5</accession>
<reference evidence="6 7" key="1">
    <citation type="submission" date="2024-01" db="EMBL/GenBank/DDBJ databases">
        <title>A draft genome for the cacao thread blight pathogen Marasmiellus scandens.</title>
        <authorList>
            <person name="Baruah I.K."/>
            <person name="Leung J."/>
            <person name="Bukari Y."/>
            <person name="Amoako-Attah I."/>
            <person name="Meinhardt L.W."/>
            <person name="Bailey B.A."/>
            <person name="Cohen S.P."/>
        </authorList>
    </citation>
    <scope>NUCLEOTIDE SEQUENCE [LARGE SCALE GENOMIC DNA]</scope>
    <source>
        <strain evidence="6 7">GH-19</strain>
    </source>
</reference>
<evidence type="ECO:0000256" key="1">
    <source>
        <dbReference type="ARBA" id="ARBA00005179"/>
    </source>
</evidence>
<dbReference type="InterPro" id="IPR016035">
    <property type="entry name" value="Acyl_Trfase/lysoPLipase"/>
</dbReference>
<dbReference type="Gene3D" id="3.40.47.10">
    <property type="match status" value="1"/>
</dbReference>
<keyword evidence="2" id="KW-0596">Phosphopantetheine</keyword>
<sequence length="1398" mass="153693">MEIPNSLPEAFARICSSSEASRTVVECGSERWTYQELDRISNGLAAEVVSQYGARPTVAFVSENHPYVLALMLATWKLGGRVAPMDPNTPPNILKEMLRNIGCSCVVFCSLNTGTQRLVEELSLPFHSFLPENSTITVLTGRFSYHSSNVTAEAFDPHDICLYLYTSSASSISNLKCVPLSHKSILSNSAGQLQLFRSILPSKSLDHCRLLGWSPWSHIMGLSLDLGMSIFLTRGCYIFAVVPSTYVTSEHSGSRDIIQLLLETLLKQKADFFGVVPWALDGFRAIWEKETDPLRRDNITASLRNLKVLIAGGAATSDKTMQWAKSCKLPLMNGIGMTEVGGALFMGMAEELAKGYTINDCPISDAKFTLLDEHSNEAGLAEGELVVTSKLICKDYLHRENTSFSVEGDFISFRTGDLYTRTSDGYLRWKGRKEDFIQLVSGELLDPRELEKTLDSTLFVARTCLIGNKFLRQPSQVVCLIVELNTSNEEERKAAKAEVIKAVSAINRGLPPPLRITWSRILFLPDGEHLPLTRKRTIFKKKIEDLFGDRLQSLIVNAPSAAPADHRARLNYTEETILRVIYETCSTTLQLPLDVLYENPKTSFSEFGLTSAIATAIVNTLNHRLELDLPLNVCHIHIDIPALSVHIIEQVGLAPPPYANPRLSSSGPSTSMEDVAIIGQALRLPGSIDNVDQFWDALVRQREDIQVPIPHDRWDHSSFKVSFEKAGIIDYTSFDNAFFSISSSEAYYVCPNVRLALETAFEALEDANIPISRVKGSSMGVFVANPVDNGYSRLLFSENGYDTYSRFFGTGIASSAICGRLSYLLDVHGPSISVDTACSGGLVALHYAVDHLRSGQGDTAIVIGVNTHPWPGSFEFLCAQGMVSPNSRCATFSNEADGYSPSEGVIALILKTRDAAMRDQDRILGLIKATDVQHNGRTQGLIAPSVKAQSNLQESLLRKATLKSSDIDLIETHGTGTKIGDLMEVQGINDVFMSSHSATRPLILGAAKSCIGHTETTSGLVGIVKTIASFEKGIVPAITHLNQSNFNTQLDCTSVPLLIPRANVRLAESEKYRALVLAYGFAGTISGAVLESHRKFSVQPAERRQSQMMFVVSAKTPKALACYIQLYHEYCLKASADDFESICYTSCVGREHYRYRLAFVVSDLEDLIECLDKWLTNSSGSHDRLSNPRVVFGFPGQGSQYPGMASDLAERYPSFLAILRGASEPATKMTGIPVFDLLKGELFSTLRNIDEGEVAQICTFVYQYVICTWLKTLGIVPHAVVGHSLGEFAAAVIAGALDYGTALQIVVRRAQLLHPQVNSRSGMAAVACNEQTAYRYIENLKLCDRLVIAVYNAPESLVISGYEDALIQFMQAVKADGHRATRLNVNQGGFYRTDIDHY</sequence>
<dbReference type="Gene3D" id="3.40.366.10">
    <property type="entry name" value="Malonyl-Coenzyme A Acyl Carrier Protein, domain 2"/>
    <property type="match status" value="1"/>
</dbReference>
<comment type="caution">
    <text evidence="6">The sequence shown here is derived from an EMBL/GenBank/DDBJ whole genome shotgun (WGS) entry which is preliminary data.</text>
</comment>
<dbReference type="EMBL" id="JBANRG010000097">
    <property type="protein sequence ID" value="KAK7436198.1"/>
    <property type="molecule type" value="Genomic_DNA"/>
</dbReference>
<dbReference type="SUPFAM" id="SSF55048">
    <property type="entry name" value="Probable ACP-binding domain of malonyl-CoA ACP transacylase"/>
    <property type="match status" value="1"/>
</dbReference>
<dbReference type="InterPro" id="IPR016036">
    <property type="entry name" value="Malonyl_transacylase_ACP-bd"/>
</dbReference>
<dbReference type="Pfam" id="PF00501">
    <property type="entry name" value="AMP-binding"/>
    <property type="match status" value="1"/>
</dbReference>
<protein>
    <submittedName>
        <fullName evidence="6">Polyketide synthetase</fullName>
    </submittedName>
</protein>
<dbReference type="Gene3D" id="3.40.50.12780">
    <property type="entry name" value="N-terminal domain of ligase-like"/>
    <property type="match status" value="1"/>
</dbReference>
<keyword evidence="3" id="KW-0597">Phosphoprotein</keyword>
<dbReference type="InterPro" id="IPR016039">
    <property type="entry name" value="Thiolase-like"/>
</dbReference>
<dbReference type="PANTHER" id="PTHR43775">
    <property type="entry name" value="FATTY ACID SYNTHASE"/>
    <property type="match status" value="1"/>
</dbReference>
<dbReference type="SUPFAM" id="SSF53901">
    <property type="entry name" value="Thiolase-like"/>
    <property type="match status" value="1"/>
</dbReference>
<dbReference type="InterPro" id="IPR020841">
    <property type="entry name" value="PKS_Beta-ketoAc_synthase_dom"/>
</dbReference>
<dbReference type="InterPro" id="IPR042099">
    <property type="entry name" value="ANL_N_sf"/>
</dbReference>
<feature type="domain" description="Ketosynthase family 3 (KS3)" evidence="5">
    <location>
        <begin position="672"/>
        <end position="1092"/>
    </location>
</feature>
<dbReference type="SUPFAM" id="SSF52151">
    <property type="entry name" value="FabD/lysophospholipase-like"/>
    <property type="match status" value="1"/>
</dbReference>
<dbReference type="Pfam" id="PF02801">
    <property type="entry name" value="Ketoacyl-synt_C"/>
    <property type="match status" value="1"/>
</dbReference>
<dbReference type="PANTHER" id="PTHR43775:SF37">
    <property type="entry name" value="SI:DKEY-61P9.11"/>
    <property type="match status" value="1"/>
</dbReference>
<keyword evidence="4" id="KW-0808">Transferase</keyword>
<evidence type="ECO:0000256" key="4">
    <source>
        <dbReference type="ARBA" id="ARBA00022679"/>
    </source>
</evidence>
<evidence type="ECO:0000256" key="2">
    <source>
        <dbReference type="ARBA" id="ARBA00022450"/>
    </source>
</evidence>
<dbReference type="Gene3D" id="3.30.70.250">
    <property type="entry name" value="Malonyl-CoA ACP transacylase, ACP-binding"/>
    <property type="match status" value="1"/>
</dbReference>
<proteinExistence type="predicted"/>
<dbReference type="InterPro" id="IPR014043">
    <property type="entry name" value="Acyl_transferase_dom"/>
</dbReference>
<dbReference type="Pfam" id="PF23562">
    <property type="entry name" value="AMP-binding_C_3"/>
    <property type="match status" value="1"/>
</dbReference>
<dbReference type="Gene3D" id="1.10.1200.10">
    <property type="entry name" value="ACP-like"/>
    <property type="match status" value="1"/>
</dbReference>
<dbReference type="Gene3D" id="3.30.70.3290">
    <property type="match status" value="1"/>
</dbReference>
<keyword evidence="7" id="KW-1185">Reference proteome</keyword>
<dbReference type="CDD" id="cd00833">
    <property type="entry name" value="PKS"/>
    <property type="match status" value="1"/>
</dbReference>
<organism evidence="6 7">
    <name type="scientific">Marasmiellus scandens</name>
    <dbReference type="NCBI Taxonomy" id="2682957"/>
    <lineage>
        <taxon>Eukaryota</taxon>
        <taxon>Fungi</taxon>
        <taxon>Dikarya</taxon>
        <taxon>Basidiomycota</taxon>
        <taxon>Agaricomycotina</taxon>
        <taxon>Agaricomycetes</taxon>
        <taxon>Agaricomycetidae</taxon>
        <taxon>Agaricales</taxon>
        <taxon>Marasmiineae</taxon>
        <taxon>Omphalotaceae</taxon>
        <taxon>Marasmiellus</taxon>
    </lineage>
</organism>
<dbReference type="Proteomes" id="UP001498398">
    <property type="component" value="Unassembled WGS sequence"/>
</dbReference>
<dbReference type="SUPFAM" id="SSF56801">
    <property type="entry name" value="Acetyl-CoA synthetase-like"/>
    <property type="match status" value="1"/>
</dbReference>
<evidence type="ECO:0000313" key="6">
    <source>
        <dbReference type="EMBL" id="KAK7436198.1"/>
    </source>
</evidence>
<dbReference type="InterPro" id="IPR001227">
    <property type="entry name" value="Ac_transferase_dom_sf"/>
</dbReference>
<dbReference type="Pfam" id="PF00698">
    <property type="entry name" value="Acyl_transf_1"/>
    <property type="match status" value="1"/>
</dbReference>
<gene>
    <name evidence="6" type="primary">pks-nrps1</name>
    <name evidence="6" type="ORF">VKT23_019274</name>
</gene>
<dbReference type="Pfam" id="PF22621">
    <property type="entry name" value="CurL-like_PKS_C"/>
    <property type="match status" value="1"/>
</dbReference>
<dbReference type="Pfam" id="PF00109">
    <property type="entry name" value="ketoacyl-synt"/>
    <property type="match status" value="1"/>
</dbReference>
<name>A0ABR1ILV5_9AGAR</name>
<comment type="pathway">
    <text evidence="1">Secondary metabolite biosynthesis.</text>
</comment>
<evidence type="ECO:0000259" key="5">
    <source>
        <dbReference type="PROSITE" id="PS52004"/>
    </source>
</evidence>
<dbReference type="PROSITE" id="PS52004">
    <property type="entry name" value="KS3_2"/>
    <property type="match status" value="1"/>
</dbReference>